<proteinExistence type="predicted"/>
<dbReference type="EMBL" id="CP031001">
    <property type="protein sequence ID" value="QHN77332.1"/>
    <property type="molecule type" value="Genomic_DNA"/>
</dbReference>
<reference evidence="2 3" key="1">
    <citation type="submission" date="2020-01" db="EMBL/GenBank/DDBJ databases">
        <title>Genome sequence of Arachis hypogaea, cultivar Shitouqi.</title>
        <authorList>
            <person name="Zhuang W."/>
            <person name="Chen H."/>
            <person name="Varshney R."/>
            <person name="Wang D."/>
            <person name="Ming R."/>
        </authorList>
    </citation>
    <scope>NUCLEOTIDE SEQUENCE [LARGE SCALE GENOMIC DNA]</scope>
    <source>
        <tissue evidence="2">Young leaf</tissue>
    </source>
</reference>
<protein>
    <submittedName>
        <fullName evidence="2">Uncharacterized protein</fullName>
    </submittedName>
</protein>
<dbReference type="PANTHER" id="PTHR33237:SF39">
    <property type="match status" value="1"/>
</dbReference>
<dbReference type="AlphaFoldDB" id="A0A6B9VAS2"/>
<name>A0A6B9VAS2_ARAHY</name>
<gene>
    <name evidence="2" type="ORF">DS421_19g651720</name>
</gene>
<organism evidence="2 3">
    <name type="scientific">Arachis hypogaea</name>
    <name type="common">Peanut</name>
    <dbReference type="NCBI Taxonomy" id="3818"/>
    <lineage>
        <taxon>Eukaryota</taxon>
        <taxon>Viridiplantae</taxon>
        <taxon>Streptophyta</taxon>
        <taxon>Embryophyta</taxon>
        <taxon>Tracheophyta</taxon>
        <taxon>Spermatophyta</taxon>
        <taxon>Magnoliopsida</taxon>
        <taxon>eudicotyledons</taxon>
        <taxon>Gunneridae</taxon>
        <taxon>Pentapetalae</taxon>
        <taxon>rosids</taxon>
        <taxon>fabids</taxon>
        <taxon>Fabales</taxon>
        <taxon>Fabaceae</taxon>
        <taxon>Papilionoideae</taxon>
        <taxon>50 kb inversion clade</taxon>
        <taxon>dalbergioids sensu lato</taxon>
        <taxon>Dalbergieae</taxon>
        <taxon>Pterocarpus clade</taxon>
        <taxon>Arachis</taxon>
    </lineage>
</organism>
<evidence type="ECO:0000313" key="2">
    <source>
        <dbReference type="EMBL" id="QHN77332.1"/>
    </source>
</evidence>
<sequence>MHRNKRHFHIKENANTASDRDCKGSTRKLLLFRVLRNNMGSSSSALVKYPSNKGKKSNEDNGDNAETERAFSRELENNLVYGDVNDKRPIGVVSLSQLIALEKHEGGKAEGKNKMDKKSARMNHRLMSFLNEKKRRWKNFIIKANTRKKRFNGDGECDCAVKRFRPARRKRKVSLWRLLRIPSRMLVIRALKLKMVKCLVTKKKVRKQSEQGNGDGEAEGVLEVELCKRRILMGAKCKPLSSSGVLRYDKDGIHIPEIIP</sequence>
<dbReference type="Proteomes" id="UP000464620">
    <property type="component" value="Chromosome B09"/>
</dbReference>
<evidence type="ECO:0000313" key="3">
    <source>
        <dbReference type="Proteomes" id="UP000464620"/>
    </source>
</evidence>
<evidence type="ECO:0000256" key="1">
    <source>
        <dbReference type="SAM" id="MobiDB-lite"/>
    </source>
</evidence>
<dbReference type="PANTHER" id="PTHR33237">
    <property type="entry name" value="F2P16.13 PROTEIN-RELATED"/>
    <property type="match status" value="1"/>
</dbReference>
<feature type="region of interest" description="Disordered" evidence="1">
    <location>
        <begin position="1"/>
        <end position="22"/>
    </location>
</feature>
<feature type="region of interest" description="Disordered" evidence="1">
    <location>
        <begin position="43"/>
        <end position="69"/>
    </location>
</feature>
<accession>A0A6B9VAS2</accession>